<comment type="caution">
    <text evidence="2">The sequence shown here is derived from an EMBL/GenBank/DDBJ whole genome shotgun (WGS) entry which is preliminary data.</text>
</comment>
<evidence type="ECO:0000313" key="3">
    <source>
        <dbReference type="Proteomes" id="UP001176021"/>
    </source>
</evidence>
<name>A0ABT8QTY7_9FIRM</name>
<sequence>MTVLIVFMAAAIGLAEGVPLAKKDQWRELATMSALLGIASLLAVASYFGFPSPLVLLERLLEPIGKAVFK</sequence>
<dbReference type="RefSeq" id="WP_302049486.1">
    <property type="nucleotide sequence ID" value="NZ_JAMJEV010000015.1"/>
</dbReference>
<evidence type="ECO:0000256" key="1">
    <source>
        <dbReference type="SAM" id="Phobius"/>
    </source>
</evidence>
<feature type="transmembrane region" description="Helical" evidence="1">
    <location>
        <begin position="33"/>
        <end position="57"/>
    </location>
</feature>
<keyword evidence="1" id="KW-1133">Transmembrane helix</keyword>
<proteinExistence type="predicted"/>
<gene>
    <name evidence="2" type="ORF">M8H41_17425</name>
</gene>
<protein>
    <submittedName>
        <fullName evidence="2">Uncharacterized protein</fullName>
    </submittedName>
</protein>
<reference evidence="2" key="1">
    <citation type="submission" date="2022-05" db="EMBL/GenBank/DDBJ databases">
        <title>Expanded diversity of anoxic marine methylotrophy in a Black Sea sulfate reducing microorganism.</title>
        <authorList>
            <person name="Fischer P.Q."/>
            <person name="Stams A.J.M."/>
            <person name="Villanueva L."/>
            <person name="Sousa D.Z."/>
        </authorList>
    </citation>
    <scope>NUCLEOTIDE SEQUENCE</scope>
    <source>
        <strain evidence="2">P130</strain>
    </source>
</reference>
<organism evidence="2 3">
    <name type="scientific">Desulfosporosinus nitroreducens</name>
    <dbReference type="NCBI Taxonomy" id="2018668"/>
    <lineage>
        <taxon>Bacteria</taxon>
        <taxon>Bacillati</taxon>
        <taxon>Bacillota</taxon>
        <taxon>Clostridia</taxon>
        <taxon>Eubacteriales</taxon>
        <taxon>Desulfitobacteriaceae</taxon>
        <taxon>Desulfosporosinus</taxon>
    </lineage>
</organism>
<dbReference type="Proteomes" id="UP001176021">
    <property type="component" value="Unassembled WGS sequence"/>
</dbReference>
<keyword evidence="1" id="KW-0472">Membrane</keyword>
<evidence type="ECO:0000313" key="2">
    <source>
        <dbReference type="EMBL" id="MDO0824620.1"/>
    </source>
</evidence>
<accession>A0ABT8QTY7</accession>
<keyword evidence="1" id="KW-0812">Transmembrane</keyword>
<dbReference type="EMBL" id="JAMJEV010000015">
    <property type="protein sequence ID" value="MDO0824620.1"/>
    <property type="molecule type" value="Genomic_DNA"/>
</dbReference>
<keyword evidence="3" id="KW-1185">Reference proteome</keyword>